<evidence type="ECO:0000256" key="1">
    <source>
        <dbReference type="ARBA" id="ARBA00004395"/>
    </source>
</evidence>
<evidence type="ECO:0000256" key="9">
    <source>
        <dbReference type="SAM" id="MobiDB-lite"/>
    </source>
</evidence>
<keyword evidence="6" id="KW-0333">Golgi apparatus</keyword>
<dbReference type="KEGG" id="mlr:MELLADRAFT_86504"/>
<keyword evidence="4" id="KW-0813">Transport</keyword>
<dbReference type="GO" id="GO:0006891">
    <property type="term" value="P:intra-Golgi vesicle-mediated transport"/>
    <property type="evidence" value="ECO:0007669"/>
    <property type="project" value="TreeGrafter"/>
</dbReference>
<dbReference type="InterPro" id="IPR048685">
    <property type="entry name" value="COG3_C"/>
</dbReference>
<dbReference type="EMBL" id="GL883107">
    <property type="protein sequence ID" value="EGG06649.1"/>
    <property type="molecule type" value="Genomic_DNA"/>
</dbReference>
<dbReference type="HOGENOM" id="CLU_438773_0_0_1"/>
<sequence>MVGTQDSARAEAPVTGVYVEKMSIYSKPHSQPTGSHSQSTNHRSESWETLCPLSELEKQSIQIIQKSLLSITKQPIQSYLNTPISTRPSSPSNKNHLLKFKHHFHSKQIIKDDEREEEDRTKEVHEPIQSIEEFNDWYQHISTMIEIDSESTYQTHLSQLKTYVESCDELLHQISSSEGSLKEIKANWRYVDENSKSLERTSEGILIDFKLLHQLQHELFQNLNYFRKLEEAQNLLSFNGEIEIVKSDGFLPMLDQLDLCLEFMKSNRHFRDADLYLVRFQQCLTRSMTLIKLFFINTLRSLSNTIHEKLSSGSLPDHQDHPTYRILFYKKFETLLIEQRPFLIELEKRSNRDPNEYLSILLECVFNWISIRKSLLNQKIKRQIELISIEYSQCQDLIKLTNTGCFYLRQICSDEYRLFRQFFHSSADDEVFSYLESLCDYLYDLLRPQILHESNLDTLCELATIVNSLIAIDSDLIEEPEQPTHSDSPIRSKPFKFSTLLDPILQDIQTRLIFRSQSIIQTDVAHYTPQLDDLDYPNKLIVKKTTGTEKSALMGLQKSWLADEEDLHEEVALRFRLPSDEVQELWYPTLRKTLWVLSKLHTYVNVSRADSLTVVFLRLEGLD</sequence>
<evidence type="ECO:0000313" key="13">
    <source>
        <dbReference type="Proteomes" id="UP000001072"/>
    </source>
</evidence>
<accession>F4RM29</accession>
<comment type="subcellular location">
    <subcellularLocation>
        <location evidence="1">Golgi apparatus membrane</location>
        <topology evidence="1">Peripheral membrane protein</topology>
    </subcellularLocation>
</comment>
<dbReference type="GO" id="GO:0005801">
    <property type="term" value="C:cis-Golgi network"/>
    <property type="evidence" value="ECO:0007669"/>
    <property type="project" value="InterPro"/>
</dbReference>
<dbReference type="InterPro" id="IPR048320">
    <property type="entry name" value="COG3_N"/>
</dbReference>
<evidence type="ECO:0000256" key="8">
    <source>
        <dbReference type="ARBA" id="ARBA00031339"/>
    </source>
</evidence>
<evidence type="ECO:0000256" key="6">
    <source>
        <dbReference type="ARBA" id="ARBA00023034"/>
    </source>
</evidence>
<protein>
    <recommendedName>
        <fullName evidence="3">Conserved oligomeric Golgi complex subunit 3</fullName>
    </recommendedName>
    <alternativeName>
        <fullName evidence="8">Component of oligomeric Golgi complex 3</fullName>
    </alternativeName>
</protein>
<evidence type="ECO:0000256" key="7">
    <source>
        <dbReference type="ARBA" id="ARBA00023136"/>
    </source>
</evidence>
<keyword evidence="5" id="KW-0653">Protein transport</keyword>
<dbReference type="OrthoDB" id="296793at2759"/>
<evidence type="ECO:0000256" key="3">
    <source>
        <dbReference type="ARBA" id="ARBA00020976"/>
    </source>
</evidence>
<dbReference type="GO" id="GO:0006886">
    <property type="term" value="P:intracellular protein transport"/>
    <property type="evidence" value="ECO:0007669"/>
    <property type="project" value="InterPro"/>
</dbReference>
<keyword evidence="13" id="KW-1185">Reference proteome</keyword>
<dbReference type="InterPro" id="IPR007265">
    <property type="entry name" value="COG_su3"/>
</dbReference>
<dbReference type="PANTHER" id="PTHR13302">
    <property type="entry name" value="CONSERVED OLIGOMERIC GOLGI COMPLEX COMPONENT 3"/>
    <property type="match status" value="1"/>
</dbReference>
<evidence type="ECO:0000259" key="10">
    <source>
        <dbReference type="Pfam" id="PF04136"/>
    </source>
</evidence>
<keyword evidence="7" id="KW-0472">Membrane</keyword>
<dbReference type="STRING" id="747676.F4RM29"/>
<dbReference type="GeneID" id="18934204"/>
<dbReference type="Proteomes" id="UP000001072">
    <property type="component" value="Unassembled WGS sequence"/>
</dbReference>
<dbReference type="AlphaFoldDB" id="F4RM29"/>
<evidence type="ECO:0000256" key="4">
    <source>
        <dbReference type="ARBA" id="ARBA00022448"/>
    </source>
</evidence>
<name>F4RM29_MELLP</name>
<feature type="domain" description="Conserved oligomeric Golgi complex subunit 3 N-terminal" evidence="10">
    <location>
        <begin position="156"/>
        <end position="300"/>
    </location>
</feature>
<feature type="region of interest" description="Disordered" evidence="9">
    <location>
        <begin position="26"/>
        <end position="46"/>
    </location>
</feature>
<evidence type="ECO:0000259" key="11">
    <source>
        <dbReference type="Pfam" id="PF20671"/>
    </source>
</evidence>
<feature type="domain" description="Conserved oligomeric Golgi complex subunit 3 C-terminal" evidence="11">
    <location>
        <begin position="326"/>
        <end position="607"/>
    </location>
</feature>
<dbReference type="FunCoup" id="F4RM29">
    <property type="interactions" value="612"/>
</dbReference>
<dbReference type="PANTHER" id="PTHR13302:SF8">
    <property type="entry name" value="CONSERVED OLIGOMERIC GOLGI COMPLEX SUBUNIT 3"/>
    <property type="match status" value="1"/>
</dbReference>
<feature type="compositionally biased region" description="Polar residues" evidence="9">
    <location>
        <begin position="28"/>
        <end position="41"/>
    </location>
</feature>
<proteinExistence type="inferred from homology"/>
<dbReference type="GO" id="GO:0017119">
    <property type="term" value="C:Golgi transport complex"/>
    <property type="evidence" value="ECO:0007669"/>
    <property type="project" value="TreeGrafter"/>
</dbReference>
<dbReference type="VEuPathDB" id="FungiDB:MELLADRAFT_86504"/>
<dbReference type="Pfam" id="PF04136">
    <property type="entry name" value="COG3_N"/>
    <property type="match status" value="1"/>
</dbReference>
<dbReference type="GO" id="GO:0000139">
    <property type="term" value="C:Golgi membrane"/>
    <property type="evidence" value="ECO:0007669"/>
    <property type="project" value="UniProtKB-SubCell"/>
</dbReference>
<reference evidence="13" key="1">
    <citation type="journal article" date="2011" name="Proc. Natl. Acad. Sci. U.S.A.">
        <title>Obligate biotrophy features unraveled by the genomic analysis of rust fungi.</title>
        <authorList>
            <person name="Duplessis S."/>
            <person name="Cuomo C.A."/>
            <person name="Lin Y.-C."/>
            <person name="Aerts A."/>
            <person name="Tisserant E."/>
            <person name="Veneault-Fourrey C."/>
            <person name="Joly D.L."/>
            <person name="Hacquard S."/>
            <person name="Amselem J."/>
            <person name="Cantarel B.L."/>
            <person name="Chiu R."/>
            <person name="Coutinho P.M."/>
            <person name="Feau N."/>
            <person name="Field M."/>
            <person name="Frey P."/>
            <person name="Gelhaye E."/>
            <person name="Goldberg J."/>
            <person name="Grabherr M.G."/>
            <person name="Kodira C.D."/>
            <person name="Kohler A."/>
            <person name="Kuees U."/>
            <person name="Lindquist E.A."/>
            <person name="Lucas S.M."/>
            <person name="Mago R."/>
            <person name="Mauceli E."/>
            <person name="Morin E."/>
            <person name="Murat C."/>
            <person name="Pangilinan J.L."/>
            <person name="Park R."/>
            <person name="Pearson M."/>
            <person name="Quesneville H."/>
            <person name="Rouhier N."/>
            <person name="Sakthikumar S."/>
            <person name="Salamov A.A."/>
            <person name="Schmutz J."/>
            <person name="Selles B."/>
            <person name="Shapiro H."/>
            <person name="Tanguay P."/>
            <person name="Tuskan G.A."/>
            <person name="Henrissat B."/>
            <person name="Van de Peer Y."/>
            <person name="Rouze P."/>
            <person name="Ellis J.G."/>
            <person name="Dodds P.N."/>
            <person name="Schein J.E."/>
            <person name="Zhong S."/>
            <person name="Hamelin R.C."/>
            <person name="Grigoriev I.V."/>
            <person name="Szabo L.J."/>
            <person name="Martin F."/>
        </authorList>
    </citation>
    <scope>NUCLEOTIDE SEQUENCE [LARGE SCALE GENOMIC DNA]</scope>
    <source>
        <strain evidence="13">98AG31 / pathotype 3-4-7</strain>
    </source>
</reference>
<gene>
    <name evidence="12" type="ORF">MELLADRAFT_86504</name>
</gene>
<evidence type="ECO:0000256" key="5">
    <source>
        <dbReference type="ARBA" id="ARBA00022927"/>
    </source>
</evidence>
<dbReference type="InParanoid" id="F4RM29"/>
<dbReference type="RefSeq" id="XP_007410089.1">
    <property type="nucleotide sequence ID" value="XM_007410027.1"/>
</dbReference>
<dbReference type="GO" id="GO:0007030">
    <property type="term" value="P:Golgi organization"/>
    <property type="evidence" value="ECO:0007669"/>
    <property type="project" value="TreeGrafter"/>
</dbReference>
<evidence type="ECO:0000313" key="12">
    <source>
        <dbReference type="EMBL" id="EGG06649.1"/>
    </source>
</evidence>
<evidence type="ECO:0000256" key="2">
    <source>
        <dbReference type="ARBA" id="ARBA00009936"/>
    </source>
</evidence>
<dbReference type="eggNOG" id="KOG2604">
    <property type="taxonomic scope" value="Eukaryota"/>
</dbReference>
<comment type="similarity">
    <text evidence="2">Belongs to the COG3 family.</text>
</comment>
<dbReference type="Pfam" id="PF20671">
    <property type="entry name" value="COG3_C"/>
    <property type="match status" value="1"/>
</dbReference>
<organism evidence="13">
    <name type="scientific">Melampsora larici-populina (strain 98AG31 / pathotype 3-4-7)</name>
    <name type="common">Poplar leaf rust fungus</name>
    <dbReference type="NCBI Taxonomy" id="747676"/>
    <lineage>
        <taxon>Eukaryota</taxon>
        <taxon>Fungi</taxon>
        <taxon>Dikarya</taxon>
        <taxon>Basidiomycota</taxon>
        <taxon>Pucciniomycotina</taxon>
        <taxon>Pucciniomycetes</taxon>
        <taxon>Pucciniales</taxon>
        <taxon>Melampsoraceae</taxon>
        <taxon>Melampsora</taxon>
    </lineage>
</organism>